<dbReference type="PANTHER" id="PTHR43685">
    <property type="entry name" value="GLYCOSYLTRANSFERASE"/>
    <property type="match status" value="1"/>
</dbReference>
<accession>A0ABZ0AWR2</accession>
<keyword evidence="3" id="KW-1185">Reference proteome</keyword>
<proteinExistence type="predicted"/>
<evidence type="ECO:0000313" key="3">
    <source>
        <dbReference type="Proteomes" id="UP001302257"/>
    </source>
</evidence>
<keyword evidence="2" id="KW-0808">Transferase</keyword>
<name>A0ABZ0AWR2_9BURK</name>
<dbReference type="InterPro" id="IPR029044">
    <property type="entry name" value="Nucleotide-diphossugar_trans"/>
</dbReference>
<keyword evidence="2" id="KW-0328">Glycosyltransferase</keyword>
<organism evidence="2 3">
    <name type="scientific">Rhodoferax mekongensis</name>
    <dbReference type="NCBI Taxonomy" id="3068341"/>
    <lineage>
        <taxon>Bacteria</taxon>
        <taxon>Pseudomonadati</taxon>
        <taxon>Pseudomonadota</taxon>
        <taxon>Betaproteobacteria</taxon>
        <taxon>Burkholderiales</taxon>
        <taxon>Comamonadaceae</taxon>
        <taxon>Rhodoferax</taxon>
    </lineage>
</organism>
<dbReference type="RefSeq" id="WP_313866609.1">
    <property type="nucleotide sequence ID" value="NZ_CP132507.1"/>
</dbReference>
<gene>
    <name evidence="2" type="ORF">RAN89_12455</name>
</gene>
<feature type="domain" description="Glycosyltransferase 2-like" evidence="1">
    <location>
        <begin position="9"/>
        <end position="133"/>
    </location>
</feature>
<dbReference type="Gene3D" id="3.90.550.10">
    <property type="entry name" value="Spore Coat Polysaccharide Biosynthesis Protein SpsA, Chain A"/>
    <property type="match status" value="1"/>
</dbReference>
<dbReference type="SUPFAM" id="SSF53448">
    <property type="entry name" value="Nucleotide-diphospho-sugar transferases"/>
    <property type="match status" value="1"/>
</dbReference>
<evidence type="ECO:0000313" key="2">
    <source>
        <dbReference type="EMBL" id="WNO03725.1"/>
    </source>
</evidence>
<dbReference type="CDD" id="cd00761">
    <property type="entry name" value="Glyco_tranf_GTA_type"/>
    <property type="match status" value="1"/>
</dbReference>
<dbReference type="InterPro" id="IPR001173">
    <property type="entry name" value="Glyco_trans_2-like"/>
</dbReference>
<dbReference type="InterPro" id="IPR050834">
    <property type="entry name" value="Glycosyltransf_2"/>
</dbReference>
<protein>
    <submittedName>
        <fullName evidence="2">Glycosyltransferase family 2 protein</fullName>
        <ecNumber evidence="2">2.4.-.-</ecNumber>
    </submittedName>
</protein>
<dbReference type="EMBL" id="CP132507">
    <property type="protein sequence ID" value="WNO03725.1"/>
    <property type="molecule type" value="Genomic_DNA"/>
</dbReference>
<dbReference type="Proteomes" id="UP001302257">
    <property type="component" value="Chromosome"/>
</dbReference>
<sequence length="338" mass="38205">MNHLVPTLSVVVPVHNGALWLAETLTSIYGQTWSDFELILVDDASTDNLREVLSAHPDRRLQVLHLERNAGVAGARNAGIAKARGQYIAFCDADDLCDPRRFELQLAYLQTHPALGACGTAFTCFDTEERETVINPATDADIRHALLRGNCFGMSTMMGRAELFRCHPFDQSAAPTEDYDMWTRLASSGVPLANLSQSLLRYRIHAQQASQQKAQRLDQLARKIRSLYCARLIGADGLVERLQMENIELADMDEAANRILAFCADTREFAPSEFRFMFAWMYQKLPAHGLQPWMAWRRLQSRLGIALNSTYRINTALLALLPRVLTQRHFDTLVKLKR</sequence>
<dbReference type="PANTHER" id="PTHR43685:SF2">
    <property type="entry name" value="GLYCOSYLTRANSFERASE 2-LIKE DOMAIN-CONTAINING PROTEIN"/>
    <property type="match status" value="1"/>
</dbReference>
<dbReference type="GO" id="GO:0016757">
    <property type="term" value="F:glycosyltransferase activity"/>
    <property type="evidence" value="ECO:0007669"/>
    <property type="project" value="UniProtKB-KW"/>
</dbReference>
<dbReference type="EC" id="2.4.-.-" evidence="2"/>
<reference evidence="2 3" key="1">
    <citation type="submission" date="2023-08" db="EMBL/GenBank/DDBJ databases">
        <title>Rhodoferax potami sp. nov. and Rhodoferax mekongensis sp. nov., isolated from the Mekong River in Thailand.</title>
        <authorList>
            <person name="Kitikhun S."/>
            <person name="Charoenyingcharoen P."/>
            <person name="Siriarchawattana P."/>
            <person name="Likhitrattanapisal S."/>
            <person name="Nilsakha T."/>
            <person name="Chanpet A."/>
            <person name="Rattanawaree P."/>
            <person name="Ingsriswang S."/>
        </authorList>
    </citation>
    <scope>NUCLEOTIDE SEQUENCE [LARGE SCALE GENOMIC DNA]</scope>
    <source>
        <strain evidence="2 3">TBRC 17307</strain>
    </source>
</reference>
<dbReference type="Pfam" id="PF00535">
    <property type="entry name" value="Glycos_transf_2"/>
    <property type="match status" value="1"/>
</dbReference>
<evidence type="ECO:0000259" key="1">
    <source>
        <dbReference type="Pfam" id="PF00535"/>
    </source>
</evidence>